<gene>
    <name evidence="2" type="ORF">KP79_PYT14918</name>
</gene>
<evidence type="ECO:0000256" key="1">
    <source>
        <dbReference type="SAM" id="MobiDB-lite"/>
    </source>
</evidence>
<reference evidence="2 3" key="1">
    <citation type="journal article" date="2017" name="Nat. Ecol. Evol.">
        <title>Scallop genome provides insights into evolution of bilaterian karyotype and development.</title>
        <authorList>
            <person name="Wang S."/>
            <person name="Zhang J."/>
            <person name="Jiao W."/>
            <person name="Li J."/>
            <person name="Xun X."/>
            <person name="Sun Y."/>
            <person name="Guo X."/>
            <person name="Huan P."/>
            <person name="Dong B."/>
            <person name="Zhang L."/>
            <person name="Hu X."/>
            <person name="Sun X."/>
            <person name="Wang J."/>
            <person name="Zhao C."/>
            <person name="Wang Y."/>
            <person name="Wang D."/>
            <person name="Huang X."/>
            <person name="Wang R."/>
            <person name="Lv J."/>
            <person name="Li Y."/>
            <person name="Zhang Z."/>
            <person name="Liu B."/>
            <person name="Lu W."/>
            <person name="Hui Y."/>
            <person name="Liang J."/>
            <person name="Zhou Z."/>
            <person name="Hou R."/>
            <person name="Li X."/>
            <person name="Liu Y."/>
            <person name="Li H."/>
            <person name="Ning X."/>
            <person name="Lin Y."/>
            <person name="Zhao L."/>
            <person name="Xing Q."/>
            <person name="Dou J."/>
            <person name="Li Y."/>
            <person name="Mao J."/>
            <person name="Guo H."/>
            <person name="Dou H."/>
            <person name="Li T."/>
            <person name="Mu C."/>
            <person name="Jiang W."/>
            <person name="Fu Q."/>
            <person name="Fu X."/>
            <person name="Miao Y."/>
            <person name="Liu J."/>
            <person name="Yu Q."/>
            <person name="Li R."/>
            <person name="Liao H."/>
            <person name="Li X."/>
            <person name="Kong Y."/>
            <person name="Jiang Z."/>
            <person name="Chourrout D."/>
            <person name="Li R."/>
            <person name="Bao Z."/>
        </authorList>
    </citation>
    <scope>NUCLEOTIDE SEQUENCE [LARGE SCALE GENOMIC DNA]</scope>
    <source>
        <strain evidence="2 3">PY_sf001</strain>
    </source>
</reference>
<evidence type="ECO:0000313" key="2">
    <source>
        <dbReference type="EMBL" id="OWF46948.1"/>
    </source>
</evidence>
<dbReference type="PROSITE" id="PS00018">
    <property type="entry name" value="EF_HAND_1"/>
    <property type="match status" value="1"/>
</dbReference>
<comment type="caution">
    <text evidence="2">The sequence shown here is derived from an EMBL/GenBank/DDBJ whole genome shotgun (WGS) entry which is preliminary data.</text>
</comment>
<dbReference type="EMBL" id="NEDP02004063">
    <property type="protein sequence ID" value="OWF46948.1"/>
    <property type="molecule type" value="Genomic_DNA"/>
</dbReference>
<name>A0A210QE42_MIZYE</name>
<dbReference type="Pfam" id="PF10253">
    <property type="entry name" value="PRCC"/>
    <property type="match status" value="1"/>
</dbReference>
<dbReference type="GO" id="GO:0005634">
    <property type="term" value="C:nucleus"/>
    <property type="evidence" value="ECO:0007669"/>
    <property type="project" value="TreeGrafter"/>
</dbReference>
<feature type="region of interest" description="Disordered" evidence="1">
    <location>
        <begin position="427"/>
        <end position="448"/>
    </location>
</feature>
<dbReference type="InterPro" id="IPR018247">
    <property type="entry name" value="EF_Hand_1_Ca_BS"/>
</dbReference>
<dbReference type="PANTHER" id="PTHR13621:SF2">
    <property type="entry name" value="PROLINE-RICH PROTEIN PRCC"/>
    <property type="match status" value="1"/>
</dbReference>
<feature type="compositionally biased region" description="Polar residues" evidence="1">
    <location>
        <begin position="275"/>
        <end position="301"/>
    </location>
</feature>
<dbReference type="PANTHER" id="PTHR13621">
    <property type="entry name" value="PROLINE-RICH PROTEIN PRCC"/>
    <property type="match status" value="1"/>
</dbReference>
<feature type="region of interest" description="Disordered" evidence="1">
    <location>
        <begin position="1"/>
        <end position="302"/>
    </location>
</feature>
<accession>A0A210QE42</accession>
<evidence type="ECO:0000313" key="3">
    <source>
        <dbReference type="Proteomes" id="UP000242188"/>
    </source>
</evidence>
<keyword evidence="3" id="KW-1185">Reference proteome</keyword>
<feature type="compositionally biased region" description="Basic and acidic residues" evidence="1">
    <location>
        <begin position="196"/>
        <end position="210"/>
    </location>
</feature>
<protein>
    <submittedName>
        <fullName evidence="2">Proline-rich protein PRCC</fullName>
    </submittedName>
</protein>
<proteinExistence type="predicted"/>
<dbReference type="AlphaFoldDB" id="A0A210QE42"/>
<organism evidence="2 3">
    <name type="scientific">Mizuhopecten yessoensis</name>
    <name type="common">Japanese scallop</name>
    <name type="synonym">Patinopecten yessoensis</name>
    <dbReference type="NCBI Taxonomy" id="6573"/>
    <lineage>
        <taxon>Eukaryota</taxon>
        <taxon>Metazoa</taxon>
        <taxon>Spiralia</taxon>
        <taxon>Lophotrochozoa</taxon>
        <taxon>Mollusca</taxon>
        <taxon>Bivalvia</taxon>
        <taxon>Autobranchia</taxon>
        <taxon>Pteriomorphia</taxon>
        <taxon>Pectinida</taxon>
        <taxon>Pectinoidea</taxon>
        <taxon>Pectinidae</taxon>
        <taxon>Mizuhopecten</taxon>
    </lineage>
</organism>
<dbReference type="InterPro" id="IPR018800">
    <property type="entry name" value="PRCC"/>
</dbReference>
<sequence>MSLVAYASSGDESDESEEAPVMPTADVVINKEPRATPADEEESHEHQKPASATSVSEAGHFSDSDSEGEQETDHDTTINNTQEPNIGSLLKGLPEPKAYDDAAIPDKNQKAEEDLEEEVKPKLSQIKDAPKPPPKRAKVRITIPALQNDSDEEKQVTKKPKLSSNVKSGLTALLPAPVHAATKETNRILLPYTLKKPQEKKKPEPSKTDKVTSNPHPKFQGLPSYESDSDGDEADSEATNFFSLGGSETLAAGPVLPEPFPMQKTSKLSLPPPKMSQTDNSETIDLKSASDTTGSEVTSMASEDLVDTEQPNMASAAAASSMFGQDEPLSFKSGNWNTMSAPYHVPYGGYGSDSETSPMATEMAGPQMDYVQYEAGPQYSQNYEKDAEFLRMQGKKQRGKEEINIVDVNADDFISAVDIQKAMSEETKGEYAAHRKKDGPTSQQKRKHHITYLAHQAKETELELKNQWSMNRMTKRQTQAKYGF</sequence>
<dbReference type="OrthoDB" id="206969at2759"/>
<dbReference type="STRING" id="6573.A0A210QE42"/>
<feature type="compositionally biased region" description="Acidic residues" evidence="1">
    <location>
        <begin position="227"/>
        <end position="236"/>
    </location>
</feature>
<dbReference type="Proteomes" id="UP000242188">
    <property type="component" value="Unassembled WGS sequence"/>
</dbReference>